<evidence type="ECO:0008006" key="5">
    <source>
        <dbReference type="Google" id="ProtNLM"/>
    </source>
</evidence>
<reference evidence="3 4" key="1">
    <citation type="submission" date="2012-06" db="EMBL/GenBank/DDBJ databases">
        <title>Complete genome of Terriglobus roseus DSM 18391.</title>
        <authorList>
            <consortium name="US DOE Joint Genome Institute (JGI-PGF)"/>
            <person name="Lucas S."/>
            <person name="Copeland A."/>
            <person name="Lapidus A."/>
            <person name="Glavina del Rio T."/>
            <person name="Dalin E."/>
            <person name="Tice H."/>
            <person name="Bruce D."/>
            <person name="Goodwin L."/>
            <person name="Pitluck S."/>
            <person name="Peters L."/>
            <person name="Mikhailova N."/>
            <person name="Munk A.C.C."/>
            <person name="Kyrpides N."/>
            <person name="Mavromatis K."/>
            <person name="Ivanova N."/>
            <person name="Brettin T."/>
            <person name="Detter J.C."/>
            <person name="Han C."/>
            <person name="Larimer F."/>
            <person name="Land M."/>
            <person name="Hauser L."/>
            <person name="Markowitz V."/>
            <person name="Cheng J.-F."/>
            <person name="Hugenholtz P."/>
            <person name="Woyke T."/>
            <person name="Wu D."/>
            <person name="Brambilla E."/>
            <person name="Klenk H.-P."/>
            <person name="Eisen J.A."/>
        </authorList>
    </citation>
    <scope>NUCLEOTIDE SEQUENCE [LARGE SCALE GENOMIC DNA]</scope>
    <source>
        <strain evidence="4">DSM 18391 / NRRL B-41598 / KBS 63</strain>
    </source>
</reference>
<evidence type="ECO:0000256" key="1">
    <source>
        <dbReference type="SAM" id="MobiDB-lite"/>
    </source>
</evidence>
<dbReference type="PATRIC" id="fig|926566.3.peg.353"/>
<keyword evidence="4" id="KW-1185">Reference proteome</keyword>
<dbReference type="HOGENOM" id="CLU_026559_0_0_0"/>
<name>I3ZBT2_TERRK</name>
<organism evidence="3 4">
    <name type="scientific">Terriglobus roseus (strain DSM 18391 / NRRL B-41598 / KBS 63)</name>
    <dbReference type="NCBI Taxonomy" id="926566"/>
    <lineage>
        <taxon>Bacteria</taxon>
        <taxon>Pseudomonadati</taxon>
        <taxon>Acidobacteriota</taxon>
        <taxon>Terriglobia</taxon>
        <taxon>Terriglobales</taxon>
        <taxon>Acidobacteriaceae</taxon>
        <taxon>Terriglobus</taxon>
    </lineage>
</organism>
<dbReference type="STRING" id="926566.Terro_0351"/>
<dbReference type="PANTHER" id="PTHR36183:SF2">
    <property type="entry name" value="BETA-GLUCURONIDASE C-TERMINAL DOMAIN-CONTAINING PROTEIN"/>
    <property type="match status" value="1"/>
</dbReference>
<dbReference type="Gene3D" id="3.20.20.80">
    <property type="entry name" value="Glycosidases"/>
    <property type="match status" value="1"/>
</dbReference>
<evidence type="ECO:0000313" key="4">
    <source>
        <dbReference type="Proteomes" id="UP000006056"/>
    </source>
</evidence>
<dbReference type="KEGG" id="trs:Terro_0351"/>
<dbReference type="Gene3D" id="2.60.40.1180">
    <property type="entry name" value="Golgi alpha-mannosidase II"/>
    <property type="match status" value="1"/>
</dbReference>
<protein>
    <recommendedName>
        <fullName evidence="5">Alpha-L-arabinofuranosidase</fullName>
    </recommendedName>
</protein>
<accession>I3ZBT2</accession>
<dbReference type="AlphaFoldDB" id="I3ZBT2"/>
<sequence>MSLRPSRRRFLETSTLAAAALAMPSILRAQDAPKPVTLKIGTGTGPKVPVDFIGLSYENMQLEDPTFFAPENIGLVQQFRNMSPRGVLRLGGNTSEFGWWQPTPETPAPKRVDSPWKATGEPTAATVFTITPKAIDNLDGFLKATGWTCIYGLNLGYGTPETDIAEATYVFNKLGPRLQYFQVGNEVDLFKGHLRDPETWNVDTYLAEWLTIARAVQKALPAAKFGIPDVAGDVTWLPKIADRWAAVEDKPNVITLSHHYYWSGPPSNPEANIANLLKIDPKVAEHAAITKAAAAKMGPAITYRMTEGNTVYRGGKSGVSDVLASALWGADYLFQLMSDGYCGVNLHGGSGHAQAVSVGGVFHGEALMKDPTAPHPKPFYTPIANEGTLAGAGVDGKLNSKYVMEPVGYGMKFAAAFAGATMQPVEFDPGARNVVAYAAKRTDGKTIVAILNKEATEPITITAPLFETIQIVSGTALDAPEAHVNTVVRETSSRRSTTGQTFTLPPHMGTLIVLN</sequence>
<feature type="signal peptide" evidence="2">
    <location>
        <begin position="1"/>
        <end position="29"/>
    </location>
</feature>
<dbReference type="InterPro" id="IPR006311">
    <property type="entry name" value="TAT_signal"/>
</dbReference>
<evidence type="ECO:0000256" key="2">
    <source>
        <dbReference type="SAM" id="SignalP"/>
    </source>
</evidence>
<dbReference type="eggNOG" id="COG3534">
    <property type="taxonomic scope" value="Bacteria"/>
</dbReference>
<dbReference type="EMBL" id="CP003379">
    <property type="protein sequence ID" value="AFL86700.1"/>
    <property type="molecule type" value="Genomic_DNA"/>
</dbReference>
<dbReference type="OrthoDB" id="5166947at2"/>
<dbReference type="Proteomes" id="UP000006056">
    <property type="component" value="Chromosome"/>
</dbReference>
<dbReference type="InterPro" id="IPR013780">
    <property type="entry name" value="Glyco_hydro_b"/>
</dbReference>
<feature type="chain" id="PRO_5003683629" description="Alpha-L-arabinofuranosidase" evidence="2">
    <location>
        <begin position="30"/>
        <end position="515"/>
    </location>
</feature>
<proteinExistence type="predicted"/>
<keyword evidence="2" id="KW-0732">Signal</keyword>
<dbReference type="InterPro" id="IPR052974">
    <property type="entry name" value="GH79_Enzymes"/>
</dbReference>
<dbReference type="RefSeq" id="WP_014784269.1">
    <property type="nucleotide sequence ID" value="NC_018014.1"/>
</dbReference>
<dbReference type="PROSITE" id="PS51318">
    <property type="entry name" value="TAT"/>
    <property type="match status" value="1"/>
</dbReference>
<dbReference type="SUPFAM" id="SSF51445">
    <property type="entry name" value="(Trans)glycosidases"/>
    <property type="match status" value="1"/>
</dbReference>
<feature type="region of interest" description="Disordered" evidence="1">
    <location>
        <begin position="98"/>
        <end position="117"/>
    </location>
</feature>
<dbReference type="InterPro" id="IPR017853">
    <property type="entry name" value="GH"/>
</dbReference>
<dbReference type="PANTHER" id="PTHR36183">
    <property type="entry name" value="BETA-GLUCURONIDASE"/>
    <property type="match status" value="1"/>
</dbReference>
<gene>
    <name evidence="3" type="ordered locus">Terro_0351</name>
</gene>
<evidence type="ECO:0000313" key="3">
    <source>
        <dbReference type="EMBL" id="AFL86700.1"/>
    </source>
</evidence>